<evidence type="ECO:0000313" key="3">
    <source>
        <dbReference type="Proteomes" id="UP000176996"/>
    </source>
</evidence>
<gene>
    <name evidence="2" type="ORF">A3A21_02280</name>
</gene>
<comment type="caution">
    <text evidence="2">The sequence shown here is derived from an EMBL/GenBank/DDBJ whole genome shotgun (WGS) entry which is preliminary data.</text>
</comment>
<proteinExistence type="predicted"/>
<dbReference type="EMBL" id="MFKK01000001">
    <property type="protein sequence ID" value="OGG42510.1"/>
    <property type="molecule type" value="Genomic_DNA"/>
</dbReference>
<dbReference type="Proteomes" id="UP000176996">
    <property type="component" value="Unassembled WGS sequence"/>
</dbReference>
<reference evidence="2 3" key="1">
    <citation type="journal article" date="2016" name="Nat. Commun.">
        <title>Thousands of microbial genomes shed light on interconnected biogeochemical processes in an aquifer system.</title>
        <authorList>
            <person name="Anantharaman K."/>
            <person name="Brown C.T."/>
            <person name="Hug L.A."/>
            <person name="Sharon I."/>
            <person name="Castelle C.J."/>
            <person name="Probst A.J."/>
            <person name="Thomas B.C."/>
            <person name="Singh A."/>
            <person name="Wilkins M.J."/>
            <person name="Karaoz U."/>
            <person name="Brodie E.L."/>
            <person name="Williams K.H."/>
            <person name="Hubbard S.S."/>
            <person name="Banfield J.F."/>
        </authorList>
    </citation>
    <scope>NUCLEOTIDE SEQUENCE [LARGE SCALE GENOMIC DNA]</scope>
</reference>
<sequence length="163" mass="18346">MQKNKKITNIFIIVGVVIVLGALFIIPRLTSPERGIVKNWKEADIRCVAEETKLLQHIHPHLSIIIDSEEEAVPKNIGITPSCTGELHTHNETGEIHVESARADKEFAIGQFFAVWGKSIDREGYTVKIIIDGKEMKKEEAEGLAFKDKQQIVLEYSKKISNN</sequence>
<keyword evidence="1" id="KW-0472">Membrane</keyword>
<dbReference type="STRING" id="1798471.A3A21_02280"/>
<organism evidence="2 3">
    <name type="scientific">Candidatus Jorgensenbacteria bacterium RIFCSPLOWO2_01_FULL_45_25b</name>
    <dbReference type="NCBI Taxonomy" id="1798471"/>
    <lineage>
        <taxon>Bacteria</taxon>
        <taxon>Candidatus Joergenseniibacteriota</taxon>
    </lineage>
</organism>
<name>A0A1F6C032_9BACT</name>
<keyword evidence="1" id="KW-1133">Transmembrane helix</keyword>
<feature type="transmembrane region" description="Helical" evidence="1">
    <location>
        <begin position="7"/>
        <end position="26"/>
    </location>
</feature>
<keyword evidence="1" id="KW-0812">Transmembrane</keyword>
<accession>A0A1F6C032</accession>
<evidence type="ECO:0000313" key="2">
    <source>
        <dbReference type="EMBL" id="OGG42510.1"/>
    </source>
</evidence>
<evidence type="ECO:0000256" key="1">
    <source>
        <dbReference type="SAM" id="Phobius"/>
    </source>
</evidence>
<protein>
    <submittedName>
        <fullName evidence="2">Uncharacterized protein</fullName>
    </submittedName>
</protein>
<dbReference type="AlphaFoldDB" id="A0A1F6C032"/>